<name>A0ABR7Y0Y1_9SPHI</name>
<keyword evidence="1 2" id="KW-0472">Membrane</keyword>
<dbReference type="Proteomes" id="UP000606494">
    <property type="component" value="Unassembled WGS sequence"/>
</dbReference>
<feature type="transmembrane region" description="Helical" evidence="2">
    <location>
        <begin position="92"/>
        <end position="117"/>
    </location>
</feature>
<dbReference type="PROSITE" id="PS52016">
    <property type="entry name" value="TONB_DEPENDENT_REC_3"/>
    <property type="match status" value="1"/>
</dbReference>
<comment type="similarity">
    <text evidence="1">Belongs to the TonB-dependent receptor family.</text>
</comment>
<dbReference type="Pfam" id="PF05569">
    <property type="entry name" value="Peptidase_M56"/>
    <property type="match status" value="1"/>
</dbReference>
<dbReference type="PANTHER" id="PTHR34978:SF3">
    <property type="entry name" value="SLR0241 PROTEIN"/>
    <property type="match status" value="1"/>
</dbReference>
<dbReference type="Gene3D" id="2.170.130.10">
    <property type="entry name" value="TonB-dependent receptor, plug domain"/>
    <property type="match status" value="2"/>
</dbReference>
<dbReference type="InterPro" id="IPR052173">
    <property type="entry name" value="Beta-lactam_resp_regulator"/>
</dbReference>
<feature type="transmembrane region" description="Helical" evidence="2">
    <location>
        <begin position="38"/>
        <end position="53"/>
    </location>
</feature>
<dbReference type="InterPro" id="IPR012910">
    <property type="entry name" value="Plug_dom"/>
</dbReference>
<reference evidence="5 6" key="1">
    <citation type="submission" date="2020-08" db="EMBL/GenBank/DDBJ databases">
        <title>Sphingobacterium sp. DN00404 isolated from aquaculture water.</title>
        <authorList>
            <person name="Zhang M."/>
        </authorList>
    </citation>
    <scope>NUCLEOTIDE SEQUENCE [LARGE SCALE GENOMIC DNA]</scope>
    <source>
        <strain evidence="5 6">KCTC 32294</strain>
    </source>
</reference>
<accession>A0ABR7Y0Y1</accession>
<keyword evidence="5" id="KW-0675">Receptor</keyword>
<evidence type="ECO:0000259" key="4">
    <source>
        <dbReference type="Pfam" id="PF07715"/>
    </source>
</evidence>
<dbReference type="CDD" id="cd07341">
    <property type="entry name" value="M56_BlaR1_MecR1_like"/>
    <property type="match status" value="1"/>
</dbReference>
<dbReference type="SUPFAM" id="SSF56935">
    <property type="entry name" value="Porins"/>
    <property type="match status" value="1"/>
</dbReference>
<feature type="domain" description="Peptidase M56" evidence="3">
    <location>
        <begin position="140"/>
        <end position="255"/>
    </location>
</feature>
<sequence length="632" mass="72660">MMYSLLAYIAQVNILLIIVYTGYHVLLRKLTFYRLNRGYFLVGVVFAFAYPFLDIKTLVRQHIEPVGEWMTYLPAFYMQQAEESVYTLENAIYSGIAVVGLWFAIRFCIQLLSLLRIHLYSRKAIWKTYWYQDVLFPIVPFSFLNKIYLHKEQHQEPELYDIFEHEDIHVKGLHSMDILMFEILRIVCWYNPFVWFMRRAVRQNLEYLTDQQVLNKGVDRQTYQYSLLQVSKQGASIGLSNQFNFKFLKKRIMMMNKKKSSKLELSKYAFLLPIVIFTAGAFTISKADEKITEAVKTVKDVRLASVITQEDTAKTAVPETKRLESKSEIDQTRNYLYLYDKKELSKDDFFQIDDSELFDILFISKVDLKGPYAAHKDREGVISAYSKEEHNKRRKQQEKVLIVIDGEIRGEGKAVMDAINPNQIESMNVLKDEFATEKYGDKGKNGVIEFTMKTAKADTEVVVTGHRSEMPADSLDGKATGIRIVETEEITNVADTTKPPKIVIRGVKSEGGAPLIVIDGVVQPVDMRVDKLNPEQIESISILKDQSAVAIYGDKAKEGVMLITTKNSAKARQREGGDRYTDDDVFFIDGKAVSKNEFTAVPENKIIVKDIRGKTGEKGREIEIKTRKWTIK</sequence>
<dbReference type="InterPro" id="IPR008756">
    <property type="entry name" value="Peptidase_M56"/>
</dbReference>
<dbReference type="PANTHER" id="PTHR34978">
    <property type="entry name" value="POSSIBLE SENSOR-TRANSDUCER PROTEIN BLAR"/>
    <property type="match status" value="1"/>
</dbReference>
<evidence type="ECO:0000256" key="1">
    <source>
        <dbReference type="PROSITE-ProRule" id="PRU01360"/>
    </source>
</evidence>
<dbReference type="Pfam" id="PF07715">
    <property type="entry name" value="Plug"/>
    <property type="match status" value="1"/>
</dbReference>
<comment type="caution">
    <text evidence="5">The sequence shown here is derived from an EMBL/GenBank/DDBJ whole genome shotgun (WGS) entry which is preliminary data.</text>
</comment>
<dbReference type="InterPro" id="IPR023997">
    <property type="entry name" value="TonB-dep_OMP_SusC/RagA_CS"/>
</dbReference>
<organism evidence="5 6">
    <name type="scientific">Sphingobacterium arenae</name>
    <dbReference type="NCBI Taxonomy" id="1280598"/>
    <lineage>
        <taxon>Bacteria</taxon>
        <taxon>Pseudomonadati</taxon>
        <taxon>Bacteroidota</taxon>
        <taxon>Sphingobacteriia</taxon>
        <taxon>Sphingobacteriales</taxon>
        <taxon>Sphingobacteriaceae</taxon>
        <taxon>Sphingobacterium</taxon>
    </lineage>
</organism>
<dbReference type="EMBL" id="JACNYK010000001">
    <property type="protein sequence ID" value="MBD1424958.1"/>
    <property type="molecule type" value="Genomic_DNA"/>
</dbReference>
<evidence type="ECO:0000313" key="5">
    <source>
        <dbReference type="EMBL" id="MBD1424958.1"/>
    </source>
</evidence>
<evidence type="ECO:0000259" key="3">
    <source>
        <dbReference type="Pfam" id="PF05569"/>
    </source>
</evidence>
<dbReference type="InterPro" id="IPR039426">
    <property type="entry name" value="TonB-dep_rcpt-like"/>
</dbReference>
<keyword evidence="1" id="KW-0813">Transport</keyword>
<feature type="domain" description="TonB-dependent receptor plug" evidence="4">
    <location>
        <begin position="473"/>
        <end position="560"/>
    </location>
</feature>
<proteinExistence type="inferred from homology"/>
<dbReference type="RefSeq" id="WP_190308050.1">
    <property type="nucleotide sequence ID" value="NZ_JACNYK010000001.1"/>
</dbReference>
<feature type="transmembrane region" description="Helical" evidence="2">
    <location>
        <begin position="6"/>
        <end position="26"/>
    </location>
</feature>
<dbReference type="NCBIfam" id="TIGR04057">
    <property type="entry name" value="SusC_RagA_signa"/>
    <property type="match status" value="1"/>
</dbReference>
<dbReference type="InterPro" id="IPR037066">
    <property type="entry name" value="Plug_dom_sf"/>
</dbReference>
<evidence type="ECO:0000256" key="2">
    <source>
        <dbReference type="SAM" id="Phobius"/>
    </source>
</evidence>
<keyword evidence="1" id="KW-1134">Transmembrane beta strand</keyword>
<gene>
    <name evidence="5" type="ORF">H8B17_05110</name>
</gene>
<comment type="subcellular location">
    <subcellularLocation>
        <location evidence="1">Cell outer membrane</location>
        <topology evidence="1">Multi-pass membrane protein</topology>
    </subcellularLocation>
</comment>
<keyword evidence="2" id="KW-1133">Transmembrane helix</keyword>
<keyword evidence="1 2" id="KW-0812">Transmembrane</keyword>
<keyword evidence="1" id="KW-0998">Cell outer membrane</keyword>
<protein>
    <submittedName>
        <fullName evidence="5">TonB-dependent receptor plug domain-containing protein</fullName>
    </submittedName>
</protein>
<evidence type="ECO:0000313" key="6">
    <source>
        <dbReference type="Proteomes" id="UP000606494"/>
    </source>
</evidence>
<keyword evidence="6" id="KW-1185">Reference proteome</keyword>
<feature type="transmembrane region" description="Helical" evidence="2">
    <location>
        <begin position="265"/>
        <end position="284"/>
    </location>
</feature>